<name>A0A084R1D0_STAC4</name>
<evidence type="ECO:0000313" key="4">
    <source>
        <dbReference type="EMBL" id="KFA70015.1"/>
    </source>
</evidence>
<feature type="region of interest" description="Disordered" evidence="3">
    <location>
        <begin position="1056"/>
        <end position="1100"/>
    </location>
</feature>
<protein>
    <recommendedName>
        <fullName evidence="6">Filamentation protein</fullName>
    </recommendedName>
</protein>
<dbReference type="PANTHER" id="PTHR23083">
    <property type="entry name" value="TETRATRICOPEPTIDE REPEAT PROTEIN, TPR"/>
    <property type="match status" value="1"/>
</dbReference>
<dbReference type="PANTHER" id="PTHR23083:SF464">
    <property type="entry name" value="TETRATRICOPEPTIDE REPEAT DOMAIN 7, ISOFORM A"/>
    <property type="match status" value="1"/>
</dbReference>
<feature type="compositionally biased region" description="Basic residues" evidence="3">
    <location>
        <begin position="802"/>
        <end position="816"/>
    </location>
</feature>
<dbReference type="Proteomes" id="UP000028524">
    <property type="component" value="Unassembled WGS sequence"/>
</dbReference>
<gene>
    <name evidence="4" type="ORF">S40285_02041</name>
</gene>
<sequence>MSTKAAHYLEALDQARCNAKWADVPELVRKVRKHAPEKSCIALTAETEHAVAQATTAPARPASSAAHSITPDAEAELSDRIPRLLEAIEREAGHPQDTFQAQVCAGWLYWLTDDYTQSLSSLPKLAGAQFESLDSLLESTTIAALKASYLKANILTRQNENVEALDTLQAGLPFLEKVWSGQPISSQLRYWSELYLTEFCTLSGRLLRNNEISLSAADSLTCFRSWARYWEAVSGLRTGGYGFKGSVPRRTVWHEYYTALSRVLEDDMPIPLGYNGNIAGEVSARSRLRVELKSVELSYQALLFAESTFPAADESRPEVEAFVHLVVKNWSILCGRGWREQDLGQGGRSSISRGVLDTLYAAAAKTYHSPAILRCLFLVHLSIAEFELAFKAFDAYMEIVKKARARVEKTGQADDTLDDDGTVLETMAQCVMALCRYGHRKSAEKARRVGAELEDWLAKLPQPKSPDAATPSITEDIGKQKLLQAPVPPHVIALSWQAIGLSHAQWSRITHEAASRTEIQSKAMRCLRRSLANDLGRSKDVKSFFSLGLLLAERRELPTAIELVKSALISNRTQEDEDYDLLQGAYHHERSLIPLWNLLALLLSARQDYLMAARACEGALEQFKDPAVLFGSADPTTGNSETQQENGPNGGAVHIRGLVDEMDDAERESILQVKMTQLALIEVLEGPNVAVNASYELLALFHRLFGTVSTTPSIKVDRSEDPPPQTAGGRSVRTALFGTRSDRSRPPTRQTSGATAARPTTAQTVVSTAPTIQVTEVNGYRGARSRQRDSGHGQRSVSGRRNSLKKRDRSASRRRASSVGAPPVPPTVVDGEIYFTPAVERTENDLLTYSSKMQSPSSAASFSRGPVLRSANSQLSTNTKSTEQSDISVDGTYASTNVLPVIQFPQEKERAQRTTILIRVWLMIAGFYRRAGMYDDCKKAIVEAQKLVQGLEAEAALESPGSGGGKYGNWAEQKSTDELWGDVWTEMGDLSQAAGSAYVARTQYESALAHYPDHPAATVGLSSILLDIYSEKLRPIPAIPPLDVELSVFGLGTQDQAPTPSKGVSKALPSRPLGLGGSNMGKASNSREESSLPKTDDQPVAPYKATRLPLVDRLAARDRAFALLSGLTRLGSGWNYSDAWFALARAHEESEQPEKAKEALWWCVELEEAMAVRDWRCLGGGGYVI</sequence>
<dbReference type="InterPro" id="IPR019734">
    <property type="entry name" value="TPR_rpt"/>
</dbReference>
<comment type="similarity">
    <text evidence="2">Belongs to the YPP1 family.</text>
</comment>
<evidence type="ECO:0008006" key="6">
    <source>
        <dbReference type="Google" id="ProtNLM"/>
    </source>
</evidence>
<dbReference type="OMA" id="KQPPEQD"/>
<feature type="region of interest" description="Disordered" evidence="3">
    <location>
        <begin position="851"/>
        <end position="884"/>
    </location>
</feature>
<accession>A0A084R1D0</accession>
<dbReference type="SMART" id="SM00028">
    <property type="entry name" value="TPR"/>
    <property type="match status" value="6"/>
</dbReference>
<evidence type="ECO:0000256" key="1">
    <source>
        <dbReference type="ARBA" id="ARBA00002550"/>
    </source>
</evidence>
<dbReference type="HOGENOM" id="CLU_003276_0_0_1"/>
<keyword evidence="5" id="KW-1185">Reference proteome</keyword>
<feature type="compositionally biased region" description="Low complexity" evidence="3">
    <location>
        <begin position="52"/>
        <end position="66"/>
    </location>
</feature>
<feature type="compositionally biased region" description="Basic and acidic residues" evidence="3">
    <location>
        <begin position="1085"/>
        <end position="1097"/>
    </location>
</feature>
<dbReference type="InterPro" id="IPR051722">
    <property type="entry name" value="Endocytosis_PI4K-reg_protein"/>
</dbReference>
<dbReference type="AlphaFoldDB" id="A0A084R1D0"/>
<evidence type="ECO:0000256" key="2">
    <source>
        <dbReference type="ARBA" id="ARBA00038251"/>
    </source>
</evidence>
<feature type="region of interest" description="Disordered" evidence="3">
    <location>
        <begin position="52"/>
        <end position="75"/>
    </location>
</feature>
<feature type="compositionally biased region" description="Polar residues" evidence="3">
    <location>
        <begin position="870"/>
        <end position="884"/>
    </location>
</feature>
<feature type="compositionally biased region" description="Polar residues" evidence="3">
    <location>
        <begin position="747"/>
        <end position="776"/>
    </location>
</feature>
<dbReference type="InParanoid" id="A0A084R1D0"/>
<dbReference type="SUPFAM" id="SSF48452">
    <property type="entry name" value="TPR-like"/>
    <property type="match status" value="1"/>
</dbReference>
<reference evidence="4 5" key="1">
    <citation type="journal article" date="2014" name="BMC Genomics">
        <title>Comparative genome sequencing reveals chemotype-specific gene clusters in the toxigenic black mold Stachybotrys.</title>
        <authorList>
            <person name="Semeiks J."/>
            <person name="Borek D."/>
            <person name="Otwinowski Z."/>
            <person name="Grishin N.V."/>
        </authorList>
    </citation>
    <scope>NUCLEOTIDE SEQUENCE [LARGE SCALE GENOMIC DNA]</scope>
    <source>
        <strain evidence="4 5">IBT 40285</strain>
    </source>
</reference>
<comment type="function">
    <text evidence="1">Involved in endocytosis.</text>
</comment>
<dbReference type="STRING" id="1283841.A0A084R1D0"/>
<dbReference type="EMBL" id="KL659312">
    <property type="protein sequence ID" value="KFA70015.1"/>
    <property type="molecule type" value="Genomic_DNA"/>
</dbReference>
<feature type="compositionally biased region" description="Low complexity" evidence="3">
    <location>
        <begin position="851"/>
        <end position="863"/>
    </location>
</feature>
<dbReference type="InterPro" id="IPR011990">
    <property type="entry name" value="TPR-like_helical_dom_sf"/>
</dbReference>
<dbReference type="Gene3D" id="1.25.40.10">
    <property type="entry name" value="Tetratricopeptide repeat domain"/>
    <property type="match status" value="2"/>
</dbReference>
<dbReference type="OrthoDB" id="29013at2759"/>
<evidence type="ECO:0000256" key="3">
    <source>
        <dbReference type="SAM" id="MobiDB-lite"/>
    </source>
</evidence>
<organism evidence="4 5">
    <name type="scientific">Stachybotrys chlorohalonatus (strain IBT 40285)</name>
    <dbReference type="NCBI Taxonomy" id="1283841"/>
    <lineage>
        <taxon>Eukaryota</taxon>
        <taxon>Fungi</taxon>
        <taxon>Dikarya</taxon>
        <taxon>Ascomycota</taxon>
        <taxon>Pezizomycotina</taxon>
        <taxon>Sordariomycetes</taxon>
        <taxon>Hypocreomycetidae</taxon>
        <taxon>Hypocreales</taxon>
        <taxon>Stachybotryaceae</taxon>
        <taxon>Stachybotrys</taxon>
    </lineage>
</organism>
<proteinExistence type="inferred from homology"/>
<feature type="region of interest" description="Disordered" evidence="3">
    <location>
        <begin position="713"/>
        <end position="827"/>
    </location>
</feature>
<evidence type="ECO:0000313" key="5">
    <source>
        <dbReference type="Proteomes" id="UP000028524"/>
    </source>
</evidence>